<evidence type="ECO:0008006" key="8">
    <source>
        <dbReference type="Google" id="ProtNLM"/>
    </source>
</evidence>
<feature type="domain" description="GCVT N-terminal" evidence="3">
    <location>
        <begin position="471"/>
        <end position="747"/>
    </location>
</feature>
<protein>
    <recommendedName>
        <fullName evidence="8">Dimethylglycine dehydrogenase</fullName>
    </recommendedName>
</protein>
<dbReference type="Gene3D" id="2.40.30.110">
    <property type="entry name" value="Aminomethyltransferase beta-barrel domains"/>
    <property type="match status" value="1"/>
</dbReference>
<sequence length="854" mass="95079">MEVLLRTQSVVNNVLKPIYNKKNILNNRHLNISVKSDKPKIVKETADVVVIGGGAVGVSTAYHLSKRGVKDVVLLEKSELTAGSTWHAAGLVTIYHPGINLKNIHYYSIGLFSQLEAETGQNVGFHRSGSIRLATSSVRVDEINYQMQRQGWNKSPQYIIGPDKVKELCPLVNCDSVLAGLYTPTDGHIDPYSLTQALAIGARSYGAQIVMPAPVTGLRQRGDGKWNVETPKGTIVATHVVNAAGFWAREVGQLAGLELPLVPVHHQYVVTSEIPEVMKVKHEMPVLRHLDGSFYLRQERGGLLVGPYESDVTMKLCEDWVNDGVPPGFGKELFEPDIDRLTPHLNIAMELVPCFQNASIKNVIAGPITYSPDLLPMVGPYQGLHNYWTSIGFGYGIIQSGGIGKYLSDWIVDGEPPFDLIEVDPNRYGKWTTKQYTFYKARESYGMNNAVGYPKEERFAGRPTKRIDNIYSTLISRGAQMSFQAGWEKPAWFALKGDEIGYKPSFRRTNWFQPMIRECRAVLNNVGIIDLTAFGKFSVSGKDSRQFLNTILANNIPKVGCTNVSHIITPRGKIYGELTVTCVEPDLFFCITGAGSELHDLRWLEDRMKFFKGQVKINNVTEDIACLSIAGPKSRSLLSKVTEADVSDKGFPFLSMKMIQIANVETQAIRISYTGELGWELYHKRSETKHLYDTLIKNGEEFKIVDFGLYALNSLRLEKGFRSWGSDMSMDTNPFEAGMGMFIKMKKPVNFIGKEALVNIKQQGLTRKLVSLLVDSTEVDPEGNETVWFGNKVVGYTTSGSYSSQFKKGIALAYVPLFLANNEMEVQVELLGKLCKGIVLVNALFLTEPIRAKK</sequence>
<dbReference type="SUPFAM" id="SSF103025">
    <property type="entry name" value="Folate-binding domain"/>
    <property type="match status" value="1"/>
</dbReference>
<dbReference type="Pfam" id="PF01266">
    <property type="entry name" value="DAO"/>
    <property type="match status" value="1"/>
</dbReference>
<feature type="domain" description="Aminomethyltransferase C-terminal" evidence="4">
    <location>
        <begin position="767"/>
        <end position="839"/>
    </location>
</feature>
<dbReference type="PANTHER" id="PTHR43757">
    <property type="entry name" value="AMINOMETHYLTRANSFERASE"/>
    <property type="match status" value="1"/>
</dbReference>
<evidence type="ECO:0000259" key="3">
    <source>
        <dbReference type="Pfam" id="PF01571"/>
    </source>
</evidence>
<dbReference type="InterPro" id="IPR013977">
    <property type="entry name" value="GcvT_C"/>
</dbReference>
<dbReference type="InterPro" id="IPR029043">
    <property type="entry name" value="GcvT/YgfZ_C"/>
</dbReference>
<dbReference type="EnsemblMetazoa" id="SMAR007902-RA">
    <property type="protein sequence ID" value="SMAR007902-PA"/>
    <property type="gene ID" value="SMAR007902"/>
</dbReference>
<organism evidence="6 7">
    <name type="scientific">Strigamia maritima</name>
    <name type="common">European centipede</name>
    <name type="synonym">Geophilus maritimus</name>
    <dbReference type="NCBI Taxonomy" id="126957"/>
    <lineage>
        <taxon>Eukaryota</taxon>
        <taxon>Metazoa</taxon>
        <taxon>Ecdysozoa</taxon>
        <taxon>Arthropoda</taxon>
        <taxon>Myriapoda</taxon>
        <taxon>Chilopoda</taxon>
        <taxon>Pleurostigmophora</taxon>
        <taxon>Geophilomorpha</taxon>
        <taxon>Linotaeniidae</taxon>
        <taxon>Strigamia</taxon>
    </lineage>
</organism>
<proteinExistence type="inferred from homology"/>
<reference evidence="6" key="2">
    <citation type="submission" date="2015-02" db="UniProtKB">
        <authorList>
            <consortium name="EnsemblMetazoa"/>
        </authorList>
    </citation>
    <scope>IDENTIFICATION</scope>
</reference>
<evidence type="ECO:0000259" key="5">
    <source>
        <dbReference type="Pfam" id="PF16350"/>
    </source>
</evidence>
<evidence type="ECO:0000259" key="2">
    <source>
        <dbReference type="Pfam" id="PF01266"/>
    </source>
</evidence>
<dbReference type="OMA" id="NGWERPN"/>
<evidence type="ECO:0000256" key="1">
    <source>
        <dbReference type="ARBA" id="ARBA00008609"/>
    </source>
</evidence>
<dbReference type="Pfam" id="PF16350">
    <property type="entry name" value="FAO_M"/>
    <property type="match status" value="1"/>
</dbReference>
<evidence type="ECO:0000313" key="7">
    <source>
        <dbReference type="Proteomes" id="UP000014500"/>
    </source>
</evidence>
<dbReference type="SUPFAM" id="SSF101790">
    <property type="entry name" value="Aminomethyltransferase beta-barrel domain"/>
    <property type="match status" value="1"/>
</dbReference>
<name>T1J2V2_STRMM</name>
<accession>T1J2V2</accession>
<dbReference type="HOGENOM" id="CLU_007884_11_1_1"/>
<dbReference type="InterPro" id="IPR006222">
    <property type="entry name" value="GCVT_N"/>
</dbReference>
<dbReference type="PhylomeDB" id="T1J2V2"/>
<dbReference type="InterPro" id="IPR032503">
    <property type="entry name" value="FAO_M"/>
</dbReference>
<dbReference type="STRING" id="126957.T1J2V2"/>
<dbReference type="SUPFAM" id="SSF54373">
    <property type="entry name" value="FAD-linked reductases, C-terminal domain"/>
    <property type="match status" value="1"/>
</dbReference>
<dbReference type="Proteomes" id="UP000014500">
    <property type="component" value="Unassembled WGS sequence"/>
</dbReference>
<feature type="domain" description="FAD dependent oxidoreductase" evidence="2">
    <location>
        <begin position="47"/>
        <end position="410"/>
    </location>
</feature>
<dbReference type="SUPFAM" id="SSF51905">
    <property type="entry name" value="FAD/NAD(P)-binding domain"/>
    <property type="match status" value="1"/>
</dbReference>
<dbReference type="EMBL" id="JH431811">
    <property type="status" value="NOT_ANNOTATED_CDS"/>
    <property type="molecule type" value="Genomic_DNA"/>
</dbReference>
<dbReference type="InterPro" id="IPR036188">
    <property type="entry name" value="FAD/NAD-bd_sf"/>
</dbReference>
<dbReference type="Gene3D" id="3.50.50.60">
    <property type="entry name" value="FAD/NAD(P)-binding domain"/>
    <property type="match status" value="1"/>
</dbReference>
<dbReference type="InterPro" id="IPR028896">
    <property type="entry name" value="GcvT/YgfZ/DmdA"/>
</dbReference>
<dbReference type="InterPro" id="IPR006076">
    <property type="entry name" value="FAD-dep_OxRdtase"/>
</dbReference>
<feature type="domain" description="FAD dependent oxidoreductase central" evidence="5">
    <location>
        <begin position="413"/>
        <end position="466"/>
    </location>
</feature>
<evidence type="ECO:0000313" key="6">
    <source>
        <dbReference type="EnsemblMetazoa" id="SMAR007902-PA"/>
    </source>
</evidence>
<dbReference type="InterPro" id="IPR027266">
    <property type="entry name" value="TrmE/GcvT-like"/>
</dbReference>
<dbReference type="Pfam" id="PF01571">
    <property type="entry name" value="GCV_T"/>
    <property type="match status" value="1"/>
</dbReference>
<dbReference type="AlphaFoldDB" id="T1J2V2"/>
<dbReference type="PANTHER" id="PTHR43757:SF2">
    <property type="entry name" value="AMINOMETHYLTRANSFERASE, MITOCHONDRIAL"/>
    <property type="match status" value="1"/>
</dbReference>
<reference evidence="7" key="1">
    <citation type="submission" date="2011-05" db="EMBL/GenBank/DDBJ databases">
        <authorList>
            <person name="Richards S.R."/>
            <person name="Qu J."/>
            <person name="Jiang H."/>
            <person name="Jhangiani S.N."/>
            <person name="Agravi P."/>
            <person name="Goodspeed R."/>
            <person name="Gross S."/>
            <person name="Mandapat C."/>
            <person name="Jackson L."/>
            <person name="Mathew T."/>
            <person name="Pu L."/>
            <person name="Thornton R."/>
            <person name="Saada N."/>
            <person name="Wilczek-Boney K.B."/>
            <person name="Lee S."/>
            <person name="Kovar C."/>
            <person name="Wu Y."/>
            <person name="Scherer S.E."/>
            <person name="Worley K.C."/>
            <person name="Muzny D.M."/>
            <person name="Gibbs R."/>
        </authorList>
    </citation>
    <scope>NUCLEOTIDE SEQUENCE</scope>
    <source>
        <strain evidence="7">Brora</strain>
    </source>
</reference>
<dbReference type="GO" id="GO:0005739">
    <property type="term" value="C:mitochondrion"/>
    <property type="evidence" value="ECO:0007669"/>
    <property type="project" value="TreeGrafter"/>
</dbReference>
<keyword evidence="7" id="KW-1185">Reference proteome</keyword>
<dbReference type="Gene3D" id="3.30.9.10">
    <property type="entry name" value="D-Amino Acid Oxidase, subunit A, domain 2"/>
    <property type="match status" value="1"/>
</dbReference>
<dbReference type="eggNOG" id="KOG2844">
    <property type="taxonomic scope" value="Eukaryota"/>
</dbReference>
<evidence type="ECO:0000259" key="4">
    <source>
        <dbReference type="Pfam" id="PF08669"/>
    </source>
</evidence>
<dbReference type="Gene3D" id="3.30.70.1400">
    <property type="entry name" value="Aminomethyltransferase beta-barrel domains"/>
    <property type="match status" value="1"/>
</dbReference>
<comment type="similarity">
    <text evidence="1">Belongs to the GcvT family.</text>
</comment>
<dbReference type="Gene3D" id="3.30.1360.120">
    <property type="entry name" value="Probable tRNA modification gtpase trme, domain 1"/>
    <property type="match status" value="1"/>
</dbReference>
<dbReference type="Pfam" id="PF08669">
    <property type="entry name" value="GCV_T_C"/>
    <property type="match status" value="1"/>
</dbReference>